<evidence type="ECO:0000259" key="6">
    <source>
        <dbReference type="Pfam" id="PF04542"/>
    </source>
</evidence>
<keyword evidence="5" id="KW-0804">Transcription</keyword>
<dbReference type="RefSeq" id="WP_090252476.1">
    <property type="nucleotide sequence ID" value="NZ_FPAS01000006.1"/>
</dbReference>
<dbReference type="PANTHER" id="PTHR43133:SF8">
    <property type="entry name" value="RNA POLYMERASE SIGMA FACTOR HI_1459-RELATED"/>
    <property type="match status" value="1"/>
</dbReference>
<dbReference type="SUPFAM" id="SSF88659">
    <property type="entry name" value="Sigma3 and sigma4 domains of RNA polymerase sigma factors"/>
    <property type="match status" value="1"/>
</dbReference>
<dbReference type="Gene3D" id="1.10.1740.10">
    <property type="match status" value="1"/>
</dbReference>
<dbReference type="InterPro" id="IPR039425">
    <property type="entry name" value="RNA_pol_sigma-70-like"/>
</dbReference>
<evidence type="ECO:0000256" key="2">
    <source>
        <dbReference type="ARBA" id="ARBA00023015"/>
    </source>
</evidence>
<protein>
    <submittedName>
        <fullName evidence="8">RNA polymerase sigma-70 factor, ECF subfamily</fullName>
    </submittedName>
</protein>
<feature type="domain" description="RNA polymerase sigma-70 region 2" evidence="6">
    <location>
        <begin position="13"/>
        <end position="79"/>
    </location>
</feature>
<dbReference type="InterPro" id="IPR014284">
    <property type="entry name" value="RNA_pol_sigma-70_dom"/>
</dbReference>
<dbReference type="Proteomes" id="UP000236454">
    <property type="component" value="Unassembled WGS sequence"/>
</dbReference>
<dbReference type="PANTHER" id="PTHR43133">
    <property type="entry name" value="RNA POLYMERASE ECF-TYPE SIGMA FACTO"/>
    <property type="match status" value="1"/>
</dbReference>
<evidence type="ECO:0000256" key="5">
    <source>
        <dbReference type="ARBA" id="ARBA00023163"/>
    </source>
</evidence>
<evidence type="ECO:0000256" key="1">
    <source>
        <dbReference type="ARBA" id="ARBA00010641"/>
    </source>
</evidence>
<comment type="similarity">
    <text evidence="1">Belongs to the sigma-70 factor family. ECF subfamily.</text>
</comment>
<gene>
    <name evidence="8" type="ORF">SAMN05216474_2938</name>
</gene>
<dbReference type="InterPro" id="IPR013325">
    <property type="entry name" value="RNA_pol_sigma_r2"/>
</dbReference>
<dbReference type="Pfam" id="PF04542">
    <property type="entry name" value="Sigma70_r2"/>
    <property type="match status" value="1"/>
</dbReference>
<dbReference type="SUPFAM" id="SSF88946">
    <property type="entry name" value="Sigma2 domain of RNA polymerase sigma factors"/>
    <property type="match status" value="1"/>
</dbReference>
<dbReference type="GO" id="GO:0006352">
    <property type="term" value="P:DNA-templated transcription initiation"/>
    <property type="evidence" value="ECO:0007669"/>
    <property type="project" value="InterPro"/>
</dbReference>
<evidence type="ECO:0000313" key="9">
    <source>
        <dbReference type="Proteomes" id="UP000236454"/>
    </source>
</evidence>
<evidence type="ECO:0000256" key="4">
    <source>
        <dbReference type="ARBA" id="ARBA00023125"/>
    </source>
</evidence>
<keyword evidence="2" id="KW-0805">Transcription regulation</keyword>
<organism evidence="8 9">
    <name type="scientific">Lishizhenia tianjinensis</name>
    <dbReference type="NCBI Taxonomy" id="477690"/>
    <lineage>
        <taxon>Bacteria</taxon>
        <taxon>Pseudomonadati</taxon>
        <taxon>Bacteroidota</taxon>
        <taxon>Flavobacteriia</taxon>
        <taxon>Flavobacteriales</taxon>
        <taxon>Crocinitomicaceae</taxon>
        <taxon>Lishizhenia</taxon>
    </lineage>
</organism>
<dbReference type="InterPro" id="IPR013324">
    <property type="entry name" value="RNA_pol_sigma_r3/r4-like"/>
</dbReference>
<keyword evidence="3" id="KW-0731">Sigma factor</keyword>
<accession>A0A1I7BNI1</accession>
<dbReference type="Gene3D" id="1.10.10.10">
    <property type="entry name" value="Winged helix-like DNA-binding domain superfamily/Winged helix DNA-binding domain"/>
    <property type="match status" value="1"/>
</dbReference>
<dbReference type="NCBIfam" id="TIGR02937">
    <property type="entry name" value="sigma70-ECF"/>
    <property type="match status" value="1"/>
</dbReference>
<dbReference type="Pfam" id="PF08281">
    <property type="entry name" value="Sigma70_r4_2"/>
    <property type="match status" value="1"/>
</dbReference>
<keyword evidence="9" id="KW-1185">Reference proteome</keyword>
<dbReference type="GO" id="GO:0016987">
    <property type="term" value="F:sigma factor activity"/>
    <property type="evidence" value="ECO:0007669"/>
    <property type="project" value="UniProtKB-KW"/>
</dbReference>
<feature type="domain" description="RNA polymerase sigma factor 70 region 4 type 2" evidence="7">
    <location>
        <begin position="121"/>
        <end position="173"/>
    </location>
</feature>
<dbReference type="CDD" id="cd06171">
    <property type="entry name" value="Sigma70_r4"/>
    <property type="match status" value="1"/>
</dbReference>
<name>A0A1I7BNI1_9FLAO</name>
<dbReference type="EMBL" id="FPAS01000006">
    <property type="protein sequence ID" value="SFT88708.1"/>
    <property type="molecule type" value="Genomic_DNA"/>
</dbReference>
<dbReference type="InterPro" id="IPR036388">
    <property type="entry name" value="WH-like_DNA-bd_sf"/>
</dbReference>
<reference evidence="8 9" key="1">
    <citation type="submission" date="2016-10" db="EMBL/GenBank/DDBJ databases">
        <authorList>
            <person name="de Groot N.N."/>
        </authorList>
    </citation>
    <scope>NUCLEOTIDE SEQUENCE [LARGE SCALE GENOMIC DNA]</scope>
    <source>
        <strain evidence="8 9">CGMCC 1.7005</strain>
    </source>
</reference>
<evidence type="ECO:0000256" key="3">
    <source>
        <dbReference type="ARBA" id="ARBA00023082"/>
    </source>
</evidence>
<sequence length="182" mass="21277">MEKSNAAILEEWVDAYSDYLLNFALSKIKDRDLALDFLQDTYVSALKNLHTFQGKSSPKTWLVSILNRKIIDHWRQQQSRKTKPISHYGSDEDGSQDWLLETGEKHENDGESALIFDEEQMLLEDCMAKLPEQWQGIMRAKYFENKKGEEISKEFDITASNLWVIVHRAKTTLRECLGTKWF</sequence>
<dbReference type="GO" id="GO:0003677">
    <property type="term" value="F:DNA binding"/>
    <property type="evidence" value="ECO:0007669"/>
    <property type="project" value="UniProtKB-KW"/>
</dbReference>
<evidence type="ECO:0000313" key="8">
    <source>
        <dbReference type="EMBL" id="SFT88708.1"/>
    </source>
</evidence>
<dbReference type="STRING" id="477690.SAMN05216474_2938"/>
<keyword evidence="4" id="KW-0238">DNA-binding</keyword>
<dbReference type="AlphaFoldDB" id="A0A1I7BNI1"/>
<evidence type="ECO:0000259" key="7">
    <source>
        <dbReference type="Pfam" id="PF08281"/>
    </source>
</evidence>
<proteinExistence type="inferred from homology"/>
<dbReference type="OrthoDB" id="9782108at2"/>
<dbReference type="InterPro" id="IPR007627">
    <property type="entry name" value="RNA_pol_sigma70_r2"/>
</dbReference>
<dbReference type="InterPro" id="IPR013249">
    <property type="entry name" value="RNA_pol_sigma70_r4_t2"/>
</dbReference>